<dbReference type="RefSeq" id="WP_163492202.1">
    <property type="nucleotide sequence ID" value="NZ_JACVEL010000010.1"/>
</dbReference>
<proteinExistence type="predicted"/>
<protein>
    <submittedName>
        <fullName evidence="1">Uncharacterized protein</fullName>
    </submittedName>
</protein>
<gene>
    <name evidence="1" type="ORF">H9Y05_12990</name>
</gene>
<comment type="caution">
    <text evidence="1">The sequence shown here is derived from an EMBL/GenBank/DDBJ whole genome shotgun (WGS) entry which is preliminary data.</text>
</comment>
<evidence type="ECO:0000313" key="1">
    <source>
        <dbReference type="EMBL" id="MBC9813387.1"/>
    </source>
</evidence>
<sequence length="159" mass="17948">MKHISLASIEKAIGKIDNLDEDGLERTAETFALSQPVLLGYAMSAAEEYENDNLQGLLIYYFCLLIEAFNQEGVQLKEIKETDVDEFEEPFFDALDSFFQTDNMEELEEYTDQPHLVQFMAMEISTPDVDGTELDDETATQLFIVTLAVITLLSNSINA</sequence>
<keyword evidence="2" id="KW-1185">Reference proteome</keyword>
<organism evidence="1 2">
    <name type="scientific">Taishania pollutisoli</name>
    <dbReference type="NCBI Taxonomy" id="2766479"/>
    <lineage>
        <taxon>Bacteria</taxon>
        <taxon>Pseudomonadati</taxon>
        <taxon>Bacteroidota</taxon>
        <taxon>Flavobacteriia</taxon>
        <taxon>Flavobacteriales</taxon>
        <taxon>Crocinitomicaceae</taxon>
        <taxon>Taishania</taxon>
    </lineage>
</organism>
<reference evidence="1" key="1">
    <citation type="submission" date="2020-09" db="EMBL/GenBank/DDBJ databases">
        <title>Taishania pollutisoli gen. nov., sp. nov., Isolated from Tetrabromobisphenol A-Contaminated Soil.</title>
        <authorList>
            <person name="Chen Q."/>
        </authorList>
    </citation>
    <scope>NUCLEOTIDE SEQUENCE</scope>
    <source>
        <strain evidence="1">CZZ-1</strain>
    </source>
</reference>
<evidence type="ECO:0000313" key="2">
    <source>
        <dbReference type="Proteomes" id="UP000652681"/>
    </source>
</evidence>
<dbReference type="Proteomes" id="UP000652681">
    <property type="component" value="Unassembled WGS sequence"/>
</dbReference>
<dbReference type="EMBL" id="JACVEL010000010">
    <property type="protein sequence ID" value="MBC9813387.1"/>
    <property type="molecule type" value="Genomic_DNA"/>
</dbReference>
<accession>A0A8J6TTP1</accession>
<name>A0A8J6TTP1_9FLAO</name>
<dbReference type="AlphaFoldDB" id="A0A8J6TTP1"/>